<dbReference type="RefSeq" id="WP_093594744.1">
    <property type="nucleotide sequence ID" value="NZ_FOYL01000004.1"/>
</dbReference>
<keyword evidence="1" id="KW-0732">Signal</keyword>
<organism evidence="3 4">
    <name type="scientific">Lentzea waywayandensis</name>
    <dbReference type="NCBI Taxonomy" id="84724"/>
    <lineage>
        <taxon>Bacteria</taxon>
        <taxon>Bacillati</taxon>
        <taxon>Actinomycetota</taxon>
        <taxon>Actinomycetes</taxon>
        <taxon>Pseudonocardiales</taxon>
        <taxon>Pseudonocardiaceae</taxon>
        <taxon>Lentzea</taxon>
    </lineage>
</organism>
<dbReference type="CDD" id="cd22954">
    <property type="entry name" value="PLL_lectin"/>
    <property type="match status" value="1"/>
</dbReference>
<dbReference type="AlphaFoldDB" id="A0A1I6EG90"/>
<dbReference type="Proteomes" id="UP000198583">
    <property type="component" value="Unassembled WGS sequence"/>
</dbReference>
<feature type="domain" description="PLL-like beta propeller" evidence="2">
    <location>
        <begin position="186"/>
        <end position="376"/>
    </location>
</feature>
<feature type="chain" id="PRO_5011791214" description="PLL-like beta propeller domain-containing protein" evidence="1">
    <location>
        <begin position="28"/>
        <end position="516"/>
    </location>
</feature>
<name>A0A1I6EG90_9PSEU</name>
<gene>
    <name evidence="3" type="ORF">SAMN04488564_104389</name>
</gene>
<sequence length="516" mass="55413">MNVRTTVVATTAIFAAMLGAQAPAATAAEQGNDLQILLACSSYATNKPVTRSEVINRAQSWIDAGVTYNQGGCYGNQYGEYRMDCSGMTSMAWGLSFSHTTYTLDQVSHVIPRSELKPGDALNKYDEHVAIFAGWADAARTQPIMLNHGGDPVYAHRTVWSAEFAARFTPIRYDNIVDDVVTGNEAPSVVVEGNGAMQAFARDTNTGKLVTSWQSAAGSNWSGWTNLPTNAVGTPSAHLDHLGQMNVFTRRDDGHLIHLWQDGPDGAIDRGADLGGDFSGDPVVITKSDNTKVVFIRGTDGRLWHKWQTTPSSAFSASALVRSDFGTIIGKPSAQVDAQGRLTVFAVRSDNHLINAWQTEPGGEFTIADLGGAFAGDPVAITKSDNTKVVFIRGTDGRLWHKWQTTPGSAFSASALVRDDFGQVLGAPAVQVSNDAIQVFARRADGHLITAWQYSSGGAFTGVDDIGGNLSTDPVISRQANGTKAAYARFTDGSIMTTWQNTANDAFRKTWSYLSK</sequence>
<protein>
    <recommendedName>
        <fullName evidence="2">PLL-like beta propeller domain-containing protein</fullName>
    </recommendedName>
</protein>
<evidence type="ECO:0000256" key="1">
    <source>
        <dbReference type="SAM" id="SignalP"/>
    </source>
</evidence>
<evidence type="ECO:0000313" key="4">
    <source>
        <dbReference type="Proteomes" id="UP000198583"/>
    </source>
</evidence>
<dbReference type="Gene3D" id="2.120.10.70">
    <property type="entry name" value="Fucose-specific lectin"/>
    <property type="match status" value="2"/>
</dbReference>
<dbReference type="Pfam" id="PF26607">
    <property type="entry name" value="DUF8189"/>
    <property type="match status" value="1"/>
</dbReference>
<dbReference type="EMBL" id="FOYL01000004">
    <property type="protein sequence ID" value="SFR16492.1"/>
    <property type="molecule type" value="Genomic_DNA"/>
</dbReference>
<keyword evidence="4" id="KW-1185">Reference proteome</keyword>
<dbReference type="InterPro" id="IPR038765">
    <property type="entry name" value="Papain-like_cys_pep_sf"/>
</dbReference>
<dbReference type="Gene3D" id="3.90.1720.10">
    <property type="entry name" value="endopeptidase domain like (from Nostoc punctiforme)"/>
    <property type="match status" value="1"/>
</dbReference>
<dbReference type="STRING" id="84724.SAMN04488564_104389"/>
<accession>A0A1I6EG90</accession>
<dbReference type="SUPFAM" id="SSF89372">
    <property type="entry name" value="Fucose-specific lectin"/>
    <property type="match status" value="2"/>
</dbReference>
<dbReference type="OrthoDB" id="9815928at2"/>
<dbReference type="SUPFAM" id="SSF54001">
    <property type="entry name" value="Cysteine proteinases"/>
    <property type="match status" value="1"/>
</dbReference>
<dbReference type="InterPro" id="IPR058502">
    <property type="entry name" value="PLL-like_beta-prop"/>
</dbReference>
<feature type="signal peptide" evidence="1">
    <location>
        <begin position="1"/>
        <end position="27"/>
    </location>
</feature>
<evidence type="ECO:0000259" key="2">
    <source>
        <dbReference type="Pfam" id="PF26607"/>
    </source>
</evidence>
<reference evidence="4" key="1">
    <citation type="submission" date="2016-10" db="EMBL/GenBank/DDBJ databases">
        <authorList>
            <person name="Varghese N."/>
            <person name="Submissions S."/>
        </authorList>
    </citation>
    <scope>NUCLEOTIDE SEQUENCE [LARGE SCALE GENOMIC DNA]</scope>
    <source>
        <strain evidence="4">DSM 44232</strain>
    </source>
</reference>
<proteinExistence type="predicted"/>
<evidence type="ECO:0000313" key="3">
    <source>
        <dbReference type="EMBL" id="SFR16492.1"/>
    </source>
</evidence>